<evidence type="ECO:0000256" key="9">
    <source>
        <dbReference type="ARBA" id="ARBA00023221"/>
    </source>
</evidence>
<dbReference type="SUPFAM" id="SSF54373">
    <property type="entry name" value="FAD-linked reductases, C-terminal domain"/>
    <property type="match status" value="1"/>
</dbReference>
<dbReference type="InterPro" id="IPR007867">
    <property type="entry name" value="GMC_OxRtase_C"/>
</dbReference>
<dbReference type="Gene3D" id="3.50.50.60">
    <property type="entry name" value="FAD/NAD(P)-binding domain"/>
    <property type="match status" value="1"/>
</dbReference>
<dbReference type="SUPFAM" id="SSF51905">
    <property type="entry name" value="FAD/NAD(P)-binding domain"/>
    <property type="match status" value="1"/>
</dbReference>
<accession>A0ABT6M6U4</accession>
<evidence type="ECO:0000256" key="12">
    <source>
        <dbReference type="ARBA" id="ARBA00049645"/>
    </source>
</evidence>
<dbReference type="Pfam" id="PF22500">
    <property type="entry name" value="GMC_oxred_C_1st"/>
    <property type="match status" value="1"/>
</dbReference>
<evidence type="ECO:0000256" key="4">
    <source>
        <dbReference type="ARBA" id="ARBA00022630"/>
    </source>
</evidence>
<dbReference type="EMBL" id="JARXVC010000002">
    <property type="protein sequence ID" value="MDH6279998.1"/>
    <property type="molecule type" value="Genomic_DNA"/>
</dbReference>
<evidence type="ECO:0000256" key="11">
    <source>
        <dbReference type="ARBA" id="ARBA00038856"/>
    </source>
</evidence>
<proteinExistence type="inferred from homology"/>
<evidence type="ECO:0000256" key="14">
    <source>
        <dbReference type="ARBA" id="ARBA00049744"/>
    </source>
</evidence>
<evidence type="ECO:0000256" key="15">
    <source>
        <dbReference type="ARBA" id="ARBA00049778"/>
    </source>
</evidence>
<keyword evidence="8" id="KW-1207">Sterol metabolism</keyword>
<dbReference type="PANTHER" id="PTHR47470:SF1">
    <property type="entry name" value="FAD-DEPENDENT OXIDOREDUCTASE 2 FAD BINDING DOMAIN-CONTAINING PROTEIN"/>
    <property type="match status" value="1"/>
</dbReference>
<evidence type="ECO:0000256" key="1">
    <source>
        <dbReference type="ARBA" id="ARBA00001974"/>
    </source>
</evidence>
<evidence type="ECO:0000313" key="17">
    <source>
        <dbReference type="EMBL" id="MDH6279998.1"/>
    </source>
</evidence>
<keyword evidence="4" id="KW-0285">Flavoprotein</keyword>
<comment type="pathway">
    <text evidence="12">Steroid metabolism; cholesterol degradation.</text>
</comment>
<feature type="domain" description="Glucose-methanol-choline oxidoreductase C-terminal" evidence="16">
    <location>
        <begin position="471"/>
        <end position="522"/>
    </location>
</feature>
<dbReference type="InterPro" id="IPR052542">
    <property type="entry name" value="Cholesterol_Oxidase"/>
</dbReference>
<comment type="caution">
    <text evidence="17">The sequence shown here is derived from an EMBL/GenBank/DDBJ whole genome shotgun (WGS) entry which is preliminary data.</text>
</comment>
<evidence type="ECO:0000259" key="16">
    <source>
        <dbReference type="Pfam" id="PF05199"/>
    </source>
</evidence>
<dbReference type="Pfam" id="PF05199">
    <property type="entry name" value="GMC_oxred_C"/>
    <property type="match status" value="1"/>
</dbReference>
<dbReference type="GO" id="GO:0016995">
    <property type="term" value="F:cholesterol oxidase activity"/>
    <property type="evidence" value="ECO:0007669"/>
    <property type="project" value="UniProtKB-EC"/>
</dbReference>
<evidence type="ECO:0000256" key="6">
    <source>
        <dbReference type="ARBA" id="ARBA00023002"/>
    </source>
</evidence>
<evidence type="ECO:0000313" key="18">
    <source>
        <dbReference type="Proteomes" id="UP001160334"/>
    </source>
</evidence>
<evidence type="ECO:0000256" key="2">
    <source>
        <dbReference type="ARBA" id="ARBA00010790"/>
    </source>
</evidence>
<dbReference type="EC" id="5.3.3.1" evidence="11"/>
<evidence type="ECO:0000256" key="3">
    <source>
        <dbReference type="ARBA" id="ARBA00022548"/>
    </source>
</evidence>
<comment type="cofactor">
    <cofactor evidence="1">
        <name>FAD</name>
        <dbReference type="ChEBI" id="CHEBI:57692"/>
    </cofactor>
</comment>
<sequence>MTAHPDPAVPNRHGVTRRMFLGGTAAATIAAAAAHPAAAAPPQGPAVTEERRRAVVVGSGFGGSIAALHLARAGVCTLILERGIWWPTGPNAETFPHMFAPDQRSAWLQPHPVMTGAPPAVFAPFTGIMERIPGNGMDVLCGAGVGGGSLVYHGMTMQPNAANFARCVSSSIDYQLMDEVYYPRVARMLRIATIPDDVLASPQYLSSRQFLEAAAAQGLDTFRVPMPIDWEFARRELRGEMRPSYTNGDVIYGVNNGGKHSLDVTYLAEAQATGRVEVAPLHRVNDVELGRDGTWIVHCDRIGTDGAVLERKRIVTDALFLAAGSPGTTRLLVKARAKNLVPDLPDAVGTGWGNNGDRIFMVTRADGSPGAWQGGPACVGVKDWDNPAGALTIVTGPVPFPVDVHTTSVIGYGVVPGRGVWNYDPNRDDAVLTWNQAYDKGLTDAIRARIEQIVGAGFGVLAVDVNAFDTNTFHPLGGAPFGSVCDDAGRVHGHRGLYVLDGARIPGSTGACNPSMTIAALAEHSMDTLVTADVGAVF</sequence>
<protein>
    <recommendedName>
        <fullName evidence="14">Cholesterol oxidase</fullName>
        <ecNumber evidence="13">1.1.3.6</ecNumber>
        <ecNumber evidence="11">5.3.3.1</ecNumber>
    </recommendedName>
    <alternativeName>
        <fullName evidence="15">Cholesterol isomerase</fullName>
    </alternativeName>
</protein>
<organism evidence="17 18">
    <name type="scientific">Prescottella agglutinans</name>
    <dbReference type="NCBI Taxonomy" id="1644129"/>
    <lineage>
        <taxon>Bacteria</taxon>
        <taxon>Bacillati</taxon>
        <taxon>Actinomycetota</taxon>
        <taxon>Actinomycetes</taxon>
        <taxon>Mycobacteriales</taxon>
        <taxon>Nocardiaceae</taxon>
        <taxon>Prescottella</taxon>
    </lineage>
</organism>
<dbReference type="InterPro" id="IPR006311">
    <property type="entry name" value="TAT_signal"/>
</dbReference>
<keyword evidence="18" id="KW-1185">Reference proteome</keyword>
<evidence type="ECO:0000256" key="7">
    <source>
        <dbReference type="ARBA" id="ARBA00023098"/>
    </source>
</evidence>
<dbReference type="Proteomes" id="UP001160334">
    <property type="component" value="Unassembled WGS sequence"/>
</dbReference>
<comment type="similarity">
    <text evidence="2">Belongs to the GMC oxidoreductase family.</text>
</comment>
<keyword evidence="6 17" id="KW-0560">Oxidoreductase</keyword>
<evidence type="ECO:0000256" key="13">
    <source>
        <dbReference type="ARBA" id="ARBA00049723"/>
    </source>
</evidence>
<dbReference type="InterPro" id="IPR036188">
    <property type="entry name" value="FAD/NAD-bd_sf"/>
</dbReference>
<keyword evidence="5" id="KW-0274">FAD</keyword>
<evidence type="ECO:0000256" key="5">
    <source>
        <dbReference type="ARBA" id="ARBA00022827"/>
    </source>
</evidence>
<dbReference type="PROSITE" id="PS51318">
    <property type="entry name" value="TAT"/>
    <property type="match status" value="1"/>
</dbReference>
<name>A0ABT6M6U4_9NOCA</name>
<evidence type="ECO:0000256" key="10">
    <source>
        <dbReference type="ARBA" id="ARBA00023235"/>
    </source>
</evidence>
<dbReference type="PANTHER" id="PTHR47470">
    <property type="entry name" value="CHOLESTEROL OXIDASE"/>
    <property type="match status" value="1"/>
</dbReference>
<reference evidence="17 18" key="1">
    <citation type="submission" date="2023-04" db="EMBL/GenBank/DDBJ databases">
        <title>Forest soil microbial communities from Buena Vista Peninsula, Colon Province, Panama.</title>
        <authorList>
            <person name="Bouskill N."/>
        </authorList>
    </citation>
    <scope>NUCLEOTIDE SEQUENCE [LARGE SCALE GENOMIC DNA]</scope>
    <source>
        <strain evidence="17 18">CFH S0262</strain>
    </source>
</reference>
<keyword evidence="7" id="KW-0443">Lipid metabolism</keyword>
<keyword evidence="9" id="KW-0753">Steroid metabolism</keyword>
<keyword evidence="10" id="KW-0413">Isomerase</keyword>
<dbReference type="EC" id="1.1.3.6" evidence="13"/>
<gene>
    <name evidence="17" type="ORF">M2280_001207</name>
</gene>
<dbReference type="Gene3D" id="3.30.410.10">
    <property type="entry name" value="Cholesterol Oxidase, domain 2"/>
    <property type="match status" value="1"/>
</dbReference>
<evidence type="ECO:0000256" key="8">
    <source>
        <dbReference type="ARBA" id="ARBA00023166"/>
    </source>
</evidence>
<keyword evidence="3" id="KW-0153">Cholesterol metabolism</keyword>